<evidence type="ECO:0000313" key="1">
    <source>
        <dbReference type="EMBL" id="KAJ8298488.1"/>
    </source>
</evidence>
<dbReference type="Proteomes" id="UP001217089">
    <property type="component" value="Unassembled WGS sequence"/>
</dbReference>
<evidence type="ECO:0000313" key="2">
    <source>
        <dbReference type="Proteomes" id="UP001217089"/>
    </source>
</evidence>
<evidence type="ECO:0008006" key="3">
    <source>
        <dbReference type="Google" id="ProtNLM"/>
    </source>
</evidence>
<organism evidence="1 2">
    <name type="scientific">Tegillarca granosa</name>
    <name type="common">Malaysian cockle</name>
    <name type="synonym">Anadara granosa</name>
    <dbReference type="NCBI Taxonomy" id="220873"/>
    <lineage>
        <taxon>Eukaryota</taxon>
        <taxon>Metazoa</taxon>
        <taxon>Spiralia</taxon>
        <taxon>Lophotrochozoa</taxon>
        <taxon>Mollusca</taxon>
        <taxon>Bivalvia</taxon>
        <taxon>Autobranchia</taxon>
        <taxon>Pteriomorphia</taxon>
        <taxon>Arcoida</taxon>
        <taxon>Arcoidea</taxon>
        <taxon>Arcidae</taxon>
        <taxon>Tegillarca</taxon>
    </lineage>
</organism>
<protein>
    <recommendedName>
        <fullName evidence="3">Mitochondria-eating protein C-terminal domain-containing protein</fullName>
    </recommendedName>
</protein>
<sequence>MENIQSNEKSSGNEEAMIKDDCRLTELSDELHRLKQILIDKDLMIKELETEKESFTGTSCDQEQRRSNIHDDGNCISRTTKQLAEMFADLYDNEWRKAYTSIVKTSTEERTAIDRLLNIFKEAEINEYVFNTSPGDVQMIKSIRNMIGKIVVNKLILRFLEERSDYYKGVDDVNIKQYVSKCMELCWLTCVHDTSLTFKTEFAPGRKIDKRMAISYTKKGETVNYVVWPAFLCEEDGQKFTT</sequence>
<dbReference type="EMBL" id="JARBDR010000923">
    <property type="protein sequence ID" value="KAJ8298488.1"/>
    <property type="molecule type" value="Genomic_DNA"/>
</dbReference>
<comment type="caution">
    <text evidence="1">The sequence shown here is derived from an EMBL/GenBank/DDBJ whole genome shotgun (WGS) entry which is preliminary data.</text>
</comment>
<gene>
    <name evidence="1" type="ORF">KUTeg_025019</name>
</gene>
<name>A0ABQ9DZ38_TEGGR</name>
<keyword evidence="2" id="KW-1185">Reference proteome</keyword>
<proteinExistence type="predicted"/>
<reference evidence="1 2" key="1">
    <citation type="submission" date="2022-12" db="EMBL/GenBank/DDBJ databases">
        <title>Chromosome-level genome of Tegillarca granosa.</title>
        <authorList>
            <person name="Kim J."/>
        </authorList>
    </citation>
    <scope>NUCLEOTIDE SEQUENCE [LARGE SCALE GENOMIC DNA]</scope>
    <source>
        <strain evidence="1">Teg-2019</strain>
        <tissue evidence="1">Adductor muscle</tissue>
    </source>
</reference>
<accession>A0ABQ9DZ38</accession>